<dbReference type="Pfam" id="PF20152">
    <property type="entry name" value="DUF6534"/>
    <property type="match status" value="1"/>
</dbReference>
<keyword evidence="1" id="KW-1133">Transmembrane helix</keyword>
<reference evidence="3 4" key="1">
    <citation type="submission" date="2015-12" db="EMBL/GenBank/DDBJ databases">
        <title>Draft genome sequence of Moniliophthora roreri, the causal agent of frosty pod rot of cacao.</title>
        <authorList>
            <person name="Aime M.C."/>
            <person name="Diaz-Valderrama J.R."/>
            <person name="Kijpornyongpan T."/>
            <person name="Phillips-Mora W."/>
        </authorList>
    </citation>
    <scope>NUCLEOTIDE SEQUENCE [LARGE SCALE GENOMIC DNA]</scope>
    <source>
        <strain evidence="3 4">MCA 2952</strain>
    </source>
</reference>
<proteinExistence type="predicted"/>
<gene>
    <name evidence="3" type="ORF">WG66_14798</name>
</gene>
<accession>A0A0W0F8S8</accession>
<feature type="domain" description="DUF6534" evidence="2">
    <location>
        <begin position="154"/>
        <end position="204"/>
    </location>
</feature>
<dbReference type="Proteomes" id="UP000054988">
    <property type="component" value="Unassembled WGS sequence"/>
</dbReference>
<evidence type="ECO:0000256" key="1">
    <source>
        <dbReference type="SAM" id="Phobius"/>
    </source>
</evidence>
<name>A0A0W0F8S8_MONRR</name>
<evidence type="ECO:0000313" key="3">
    <source>
        <dbReference type="EMBL" id="KTB32644.1"/>
    </source>
</evidence>
<protein>
    <recommendedName>
        <fullName evidence="2">DUF6534 domain-containing protein</fullName>
    </recommendedName>
</protein>
<organism evidence="3 4">
    <name type="scientific">Moniliophthora roreri</name>
    <name type="common">Frosty pod rot fungus</name>
    <name type="synonym">Monilia roreri</name>
    <dbReference type="NCBI Taxonomy" id="221103"/>
    <lineage>
        <taxon>Eukaryota</taxon>
        <taxon>Fungi</taxon>
        <taxon>Dikarya</taxon>
        <taxon>Basidiomycota</taxon>
        <taxon>Agaricomycotina</taxon>
        <taxon>Agaricomycetes</taxon>
        <taxon>Agaricomycetidae</taxon>
        <taxon>Agaricales</taxon>
        <taxon>Marasmiineae</taxon>
        <taxon>Marasmiaceae</taxon>
        <taxon>Moniliophthora</taxon>
    </lineage>
</organism>
<feature type="transmembrane region" description="Helical" evidence="1">
    <location>
        <begin position="50"/>
        <end position="67"/>
    </location>
</feature>
<keyword evidence="1" id="KW-0472">Membrane</keyword>
<dbReference type="EMBL" id="LATX01002209">
    <property type="protein sequence ID" value="KTB32644.1"/>
    <property type="molecule type" value="Genomic_DNA"/>
</dbReference>
<feature type="transmembrane region" description="Helical" evidence="1">
    <location>
        <begin position="27"/>
        <end position="43"/>
    </location>
</feature>
<keyword evidence="1" id="KW-0812">Transmembrane</keyword>
<evidence type="ECO:0000259" key="2">
    <source>
        <dbReference type="Pfam" id="PF20152"/>
    </source>
</evidence>
<sequence>MAHSLVSWFQPCAYPCLSLYNLDQPTSAISLLGVILVQAWAYFNNNNDRWDLRALVNFFPFTIYVVLSAQTGQVASLVIMDIVITVMNSVEMHYVQISNFGDLIALQSKKPGDRDDNVLGSDLFRDKSSVNRVHRVVPLFIILCAIGACVPGMMVGVGGLVHWDLQVLTTTKAKPGSLSWTALYYCESKLYVITMLAMLNSRASLRGDNPAVVTVSSGAIQTTQSGTNPSQDTAGSSTNDLEAGYVLKSFTPRNPNFDEDYRAGIEPAEKSQIPNNLWKTSAHGVLNITRE</sequence>
<dbReference type="AlphaFoldDB" id="A0A0W0F8S8"/>
<evidence type="ECO:0000313" key="4">
    <source>
        <dbReference type="Proteomes" id="UP000054988"/>
    </source>
</evidence>
<dbReference type="InterPro" id="IPR045339">
    <property type="entry name" value="DUF6534"/>
</dbReference>
<feature type="transmembrane region" description="Helical" evidence="1">
    <location>
        <begin position="136"/>
        <end position="162"/>
    </location>
</feature>
<comment type="caution">
    <text evidence="3">The sequence shown here is derived from an EMBL/GenBank/DDBJ whole genome shotgun (WGS) entry which is preliminary data.</text>
</comment>